<dbReference type="InterPro" id="IPR036485">
    <property type="entry name" value="Glu_synth_asu_C_sf"/>
</dbReference>
<dbReference type="AlphaFoldDB" id="A0A0F9AY78"/>
<dbReference type="SUPFAM" id="SSF69336">
    <property type="entry name" value="Alpha subunit of glutamate synthase, C-terminal domain"/>
    <property type="match status" value="1"/>
</dbReference>
<protein>
    <recommendedName>
        <fullName evidence="2">Glutamate synthase alpha subunit C-terminal domain-containing protein</fullName>
    </recommendedName>
</protein>
<dbReference type="Gene3D" id="2.160.20.60">
    <property type="entry name" value="Glutamate synthase, alpha subunit, C-terminal domain"/>
    <property type="match status" value="2"/>
</dbReference>
<evidence type="ECO:0008006" key="2">
    <source>
        <dbReference type="Google" id="ProtNLM"/>
    </source>
</evidence>
<name>A0A0F9AY78_9ZZZZ</name>
<proteinExistence type="predicted"/>
<dbReference type="PANTHER" id="PTHR39673">
    <property type="entry name" value="TUNGSTEN FORMYLMETHANOFURAN DEHYDROGENASE, SUBUNIT C (FWDC)"/>
    <property type="match status" value="1"/>
</dbReference>
<gene>
    <name evidence="1" type="ORF">LCGC14_2516460</name>
</gene>
<comment type="caution">
    <text evidence="1">The sequence shown here is derived from an EMBL/GenBank/DDBJ whole genome shotgun (WGS) entry which is preliminary data.</text>
</comment>
<dbReference type="GO" id="GO:0018493">
    <property type="term" value="F:formylmethanofuran dehydrogenase activity"/>
    <property type="evidence" value="ECO:0007669"/>
    <property type="project" value="InterPro"/>
</dbReference>
<dbReference type="PANTHER" id="PTHR39673:SF5">
    <property type="entry name" value="TUNGSTEN-CONTAINING FORMYLMETHANOFURAN DEHYDROGENASE 2 SUBUNIT C"/>
    <property type="match status" value="1"/>
</dbReference>
<dbReference type="InterPro" id="IPR017550">
    <property type="entry name" value="Formylmethanofuran_DH_suC"/>
</dbReference>
<reference evidence="1" key="1">
    <citation type="journal article" date="2015" name="Nature">
        <title>Complex archaea that bridge the gap between prokaryotes and eukaryotes.</title>
        <authorList>
            <person name="Spang A."/>
            <person name="Saw J.H."/>
            <person name="Jorgensen S.L."/>
            <person name="Zaremba-Niedzwiedzka K."/>
            <person name="Martijn J."/>
            <person name="Lind A.E."/>
            <person name="van Eijk R."/>
            <person name="Schleper C."/>
            <person name="Guy L."/>
            <person name="Ettema T.J."/>
        </authorList>
    </citation>
    <scope>NUCLEOTIDE SEQUENCE</scope>
</reference>
<organism evidence="1">
    <name type="scientific">marine sediment metagenome</name>
    <dbReference type="NCBI Taxonomy" id="412755"/>
    <lineage>
        <taxon>unclassified sequences</taxon>
        <taxon>metagenomes</taxon>
        <taxon>ecological metagenomes</taxon>
    </lineage>
</organism>
<dbReference type="CDD" id="cd00980">
    <property type="entry name" value="FwdC/FmdC"/>
    <property type="match status" value="1"/>
</dbReference>
<evidence type="ECO:0000313" key="1">
    <source>
        <dbReference type="EMBL" id="KKL14360.1"/>
    </source>
</evidence>
<sequence length="283" mass="30403">MAEIKLKLIHIPEFPLEAEVISTDKFANKTAAEIKKLRVYHGNEEKEVGDYFDVSGEAGDINELKIIIEGDLSKVKRIGEKMTGGEIIIYGDVGMHAGSQMKGGKIIVNGNADDWAGAMLKGGELEITGNAGHYIGAAYRGFWKGMEDGIIRVKGKIGNEALTWVRGSKPGKKFPTLICGGAGSFLGIHSHGGTIIVEGDCDRCVGADQVRGTIVVKGKVSRILPSYVKLGEVNEIELMNGDKISGKFIEYSGDHSVAKNHSKIDKKTGQISNSSNGRLFVKA</sequence>
<dbReference type="EMBL" id="LAZR01040490">
    <property type="protein sequence ID" value="KKL14360.1"/>
    <property type="molecule type" value="Genomic_DNA"/>
</dbReference>
<dbReference type="NCBIfam" id="TIGR03122">
    <property type="entry name" value="one_C_dehyd_C"/>
    <property type="match status" value="1"/>
</dbReference>
<dbReference type="GO" id="GO:0015948">
    <property type="term" value="P:methanogenesis"/>
    <property type="evidence" value="ECO:0007669"/>
    <property type="project" value="InterPro"/>
</dbReference>
<dbReference type="GO" id="GO:0046914">
    <property type="term" value="F:transition metal ion binding"/>
    <property type="evidence" value="ECO:0007669"/>
    <property type="project" value="InterPro"/>
</dbReference>
<accession>A0A0F9AY78</accession>